<accession>A0A1A9I1P7</accession>
<protein>
    <submittedName>
        <fullName evidence="2">Uncharacterized protein</fullName>
    </submittedName>
</protein>
<evidence type="ECO:0000313" key="3">
    <source>
        <dbReference type="Proteomes" id="UP000077667"/>
    </source>
</evidence>
<reference evidence="2 3" key="1">
    <citation type="submission" date="2016-05" db="EMBL/GenBank/DDBJ databases">
        <title>Niabella ginsenosidivorans BS26 whole genome sequencing.</title>
        <authorList>
            <person name="Im W.T."/>
            <person name="Siddiqi M.Z."/>
        </authorList>
    </citation>
    <scope>NUCLEOTIDE SEQUENCE [LARGE SCALE GENOMIC DNA]</scope>
    <source>
        <strain evidence="2 3">BS26</strain>
    </source>
</reference>
<keyword evidence="3" id="KW-1185">Reference proteome</keyword>
<organism evidence="2 3">
    <name type="scientific">Niabella ginsenosidivorans</name>
    <dbReference type="NCBI Taxonomy" id="1176587"/>
    <lineage>
        <taxon>Bacteria</taxon>
        <taxon>Pseudomonadati</taxon>
        <taxon>Bacteroidota</taxon>
        <taxon>Chitinophagia</taxon>
        <taxon>Chitinophagales</taxon>
        <taxon>Chitinophagaceae</taxon>
        <taxon>Niabella</taxon>
    </lineage>
</organism>
<evidence type="ECO:0000256" key="1">
    <source>
        <dbReference type="SAM" id="SignalP"/>
    </source>
</evidence>
<gene>
    <name evidence="2" type="ORF">A8C56_11920</name>
</gene>
<dbReference type="EMBL" id="CP015772">
    <property type="protein sequence ID" value="ANH81587.1"/>
    <property type="molecule type" value="Genomic_DNA"/>
</dbReference>
<keyword evidence="1" id="KW-0732">Signal</keyword>
<sequence>MNRKLFILLLVVPAACLAAAFDSAEARFKAALQFKIIKRVPRYRKAINCKEVLKIGLSPLSEYQPIYI</sequence>
<dbReference type="STRING" id="1176587.A8C56_11920"/>
<name>A0A1A9I1P7_9BACT</name>
<dbReference type="AlphaFoldDB" id="A0A1A9I1P7"/>
<feature type="signal peptide" evidence="1">
    <location>
        <begin position="1"/>
        <end position="20"/>
    </location>
</feature>
<proteinExistence type="predicted"/>
<feature type="chain" id="PRO_5008389735" evidence="1">
    <location>
        <begin position="21"/>
        <end position="68"/>
    </location>
</feature>
<evidence type="ECO:0000313" key="2">
    <source>
        <dbReference type="EMBL" id="ANH81587.1"/>
    </source>
</evidence>
<dbReference type="KEGG" id="nia:A8C56_11920"/>
<dbReference type="Proteomes" id="UP000077667">
    <property type="component" value="Chromosome"/>
</dbReference>